<dbReference type="AlphaFoldDB" id="J7RUS7"/>
<dbReference type="SUPFAM" id="SSF56112">
    <property type="entry name" value="Protein kinase-like (PK-like)"/>
    <property type="match status" value="1"/>
</dbReference>
<organism evidence="8 9">
    <name type="scientific">Huiozyma naganishii (strain ATCC MYA-139 / BCRC 22969 / CBS 8797 / KCTC 17520 / NBRC 10181 / NCYC 3082 / Yp74L-3)</name>
    <name type="common">Yeast</name>
    <name type="synonym">Kazachstania naganishii</name>
    <dbReference type="NCBI Taxonomy" id="1071383"/>
    <lineage>
        <taxon>Eukaryota</taxon>
        <taxon>Fungi</taxon>
        <taxon>Dikarya</taxon>
        <taxon>Ascomycota</taxon>
        <taxon>Saccharomycotina</taxon>
        <taxon>Saccharomycetes</taxon>
        <taxon>Saccharomycetales</taxon>
        <taxon>Saccharomycetaceae</taxon>
        <taxon>Huiozyma</taxon>
    </lineage>
</organism>
<keyword evidence="5" id="KW-0418">Kinase</keyword>
<feature type="domain" description="Protein kinase" evidence="7">
    <location>
        <begin position="40"/>
        <end position="384"/>
    </location>
</feature>
<dbReference type="STRING" id="1071383.J7RUS7"/>
<protein>
    <recommendedName>
        <fullName evidence="7">Protein kinase domain-containing protein</fullName>
    </recommendedName>
</protein>
<dbReference type="FunFam" id="1.10.510.10:FF:000624">
    <property type="entry name" value="Mitogen-activated protein kinase"/>
    <property type="match status" value="1"/>
</dbReference>
<dbReference type="HOGENOM" id="CLU_000288_176_1_1"/>
<keyword evidence="4" id="KW-0547">Nucleotide-binding</keyword>
<dbReference type="SMART" id="SM00220">
    <property type="entry name" value="S_TKc"/>
    <property type="match status" value="1"/>
</dbReference>
<reference evidence="8 9" key="1">
    <citation type="journal article" date="2011" name="Proc. Natl. Acad. Sci. U.S.A.">
        <title>Evolutionary erosion of yeast sex chromosomes by mating-type switching accidents.</title>
        <authorList>
            <person name="Gordon J.L."/>
            <person name="Armisen D."/>
            <person name="Proux-Wera E."/>
            <person name="Oheigeartaigh S.S."/>
            <person name="Byrne K.P."/>
            <person name="Wolfe K.H."/>
        </authorList>
    </citation>
    <scope>NUCLEOTIDE SEQUENCE [LARGE SCALE GENOMIC DNA]</scope>
    <source>
        <strain evidence="9">ATCC MYA-139 / BCRC 22969 / CBS 8797 / CCRC 22969 / KCTC 17520 / NBRC 10181 / NCYC 3082</strain>
    </source>
</reference>
<comment type="similarity">
    <text evidence="1">Belongs to the protein kinase superfamily. CMGC Ser/Thr protein kinase family. CDC2/CDKX subfamily.</text>
</comment>
<evidence type="ECO:0000256" key="2">
    <source>
        <dbReference type="ARBA" id="ARBA00022527"/>
    </source>
</evidence>
<dbReference type="Proteomes" id="UP000006310">
    <property type="component" value="Chromosome 2"/>
</dbReference>
<sequence>MITAEFQNTGDTLGVKDRFVPSDVDNPPSNIPLHSLENRYFMIKELGNGSFGTVSLSKALVDLDSLPQKKTYDRTLLHQRNKKNDNHMSKMQNIVAIKTMLARLDTLHYYKRVREVKFILKMPSSKYLIQIFEIFVDDIEFQLHIVMEYMEQNLYQMMRHRRRRVFSYPSLKSILAQILAGIKHIHRHNFFHRDIKPENILISPSSIYFDKSVVENGEYTDNYVVKLADFGLAREVSNKNTYTAYVSTRWYRSPEILLRNGYYSRPLDIWAFGCVALEATTFKPLFPGSDELDQIWKILEVLGTPHPVLESTQTHYIPNGGFWEDSVKLAERLKLRFPYVEGVSIKAILSNPQLSDLTKMIECCLKWDPNKRATAEDLSRMKFFEGTVVQEDSTLLYNNSMGITNTEQAMIFAGIPANGDSYTNKPLIFTESSNKIGIVNNCNENSATENYTFGNRNNAAIKKTVLEDKSSMYKPMEQKVTINEFLNDYNGDIKGHGNVHSAENTLRVNEIEMEENEFIEDTNDDADTSSSYQAECDLSNEIERSLDFFPIPKEVPESINQAGSTTYENDPHACNVKKLSENIDVVNRDDSAFFEQCFYETPELMGDGFFDTGRERKDYTCNTGPTGGQRHISESDQEMMEYPLSANQGITEGNGVNDEASRDNYHYYHTPCGSHLDHHHQCGDTKQAGSATNYDKVHSSIDSIHDFTPRIFLPPNVQCTVPTHGSSIFQREQVQQGYNNKMNRSQDISQYFSNVTF</sequence>
<dbReference type="InterPro" id="IPR011009">
    <property type="entry name" value="Kinase-like_dom_sf"/>
</dbReference>
<dbReference type="Gene3D" id="3.30.200.20">
    <property type="entry name" value="Phosphorylase Kinase, domain 1"/>
    <property type="match status" value="1"/>
</dbReference>
<reference evidence="9" key="2">
    <citation type="submission" date="2012-08" db="EMBL/GenBank/DDBJ databases">
        <title>Genome sequence of Kazachstania naganishii.</title>
        <authorList>
            <person name="Gordon J.L."/>
            <person name="Armisen D."/>
            <person name="Proux-Wera E."/>
            <person name="OhEigeartaigh S.S."/>
            <person name="Byrne K.P."/>
            <person name="Wolfe K.H."/>
        </authorList>
    </citation>
    <scope>NUCLEOTIDE SEQUENCE [LARGE SCALE GENOMIC DNA]</scope>
    <source>
        <strain evidence="9">ATCC MYA-139 / BCRC 22969 / CBS 8797 / CCRC 22969 / KCTC 17520 / NBRC 10181 / NCYC 3082</strain>
    </source>
</reference>
<evidence type="ECO:0000256" key="6">
    <source>
        <dbReference type="ARBA" id="ARBA00022840"/>
    </source>
</evidence>
<dbReference type="GO" id="GO:0005524">
    <property type="term" value="F:ATP binding"/>
    <property type="evidence" value="ECO:0007669"/>
    <property type="project" value="UniProtKB-KW"/>
</dbReference>
<dbReference type="Pfam" id="PF00069">
    <property type="entry name" value="Pkinase"/>
    <property type="match status" value="1"/>
</dbReference>
<proteinExistence type="inferred from homology"/>
<dbReference type="eggNOG" id="KOG0661">
    <property type="taxonomic scope" value="Eukaryota"/>
</dbReference>
<keyword evidence="2" id="KW-0723">Serine/threonine-protein kinase</keyword>
<gene>
    <name evidence="8" type="primary">KNAG0B01670</name>
    <name evidence="8" type="ordered locus">KNAG_0B01670</name>
</gene>
<evidence type="ECO:0000313" key="9">
    <source>
        <dbReference type="Proteomes" id="UP000006310"/>
    </source>
</evidence>
<dbReference type="PANTHER" id="PTHR24055">
    <property type="entry name" value="MITOGEN-ACTIVATED PROTEIN KINASE"/>
    <property type="match status" value="1"/>
</dbReference>
<evidence type="ECO:0000313" key="8">
    <source>
        <dbReference type="EMBL" id="CCK68612.1"/>
    </source>
</evidence>
<keyword evidence="3" id="KW-0808">Transferase</keyword>
<evidence type="ECO:0000256" key="3">
    <source>
        <dbReference type="ARBA" id="ARBA00022679"/>
    </source>
</evidence>
<dbReference type="InterPro" id="IPR050117">
    <property type="entry name" value="MAPK"/>
</dbReference>
<dbReference type="EMBL" id="HE978315">
    <property type="protein sequence ID" value="CCK68612.1"/>
    <property type="molecule type" value="Genomic_DNA"/>
</dbReference>
<evidence type="ECO:0000256" key="5">
    <source>
        <dbReference type="ARBA" id="ARBA00022777"/>
    </source>
</evidence>
<keyword evidence="9" id="KW-1185">Reference proteome</keyword>
<keyword evidence="6" id="KW-0067">ATP-binding</keyword>
<evidence type="ECO:0000256" key="1">
    <source>
        <dbReference type="ARBA" id="ARBA00006485"/>
    </source>
</evidence>
<dbReference type="InterPro" id="IPR008271">
    <property type="entry name" value="Ser/Thr_kinase_AS"/>
</dbReference>
<dbReference type="GeneID" id="34524262"/>
<dbReference type="InterPro" id="IPR000719">
    <property type="entry name" value="Prot_kinase_dom"/>
</dbReference>
<dbReference type="PROSITE" id="PS00108">
    <property type="entry name" value="PROTEIN_KINASE_ST"/>
    <property type="match status" value="1"/>
</dbReference>
<dbReference type="GO" id="GO:0040020">
    <property type="term" value="P:regulation of meiotic nuclear division"/>
    <property type="evidence" value="ECO:0007669"/>
    <property type="project" value="EnsemblFungi"/>
</dbReference>
<dbReference type="Gene3D" id="1.10.510.10">
    <property type="entry name" value="Transferase(Phosphotransferase) domain 1"/>
    <property type="match status" value="1"/>
</dbReference>
<evidence type="ECO:0000256" key="4">
    <source>
        <dbReference type="ARBA" id="ARBA00022741"/>
    </source>
</evidence>
<dbReference type="PROSITE" id="PS50011">
    <property type="entry name" value="PROTEIN_KINASE_DOM"/>
    <property type="match status" value="1"/>
</dbReference>
<dbReference type="GO" id="GO:0004674">
    <property type="term" value="F:protein serine/threonine kinase activity"/>
    <property type="evidence" value="ECO:0007669"/>
    <property type="project" value="UniProtKB-KW"/>
</dbReference>
<name>J7RUS7_HUIN7</name>
<accession>J7RUS7</accession>
<dbReference type="GO" id="GO:0005634">
    <property type="term" value="C:nucleus"/>
    <property type="evidence" value="ECO:0007669"/>
    <property type="project" value="EnsemblFungi"/>
</dbReference>
<dbReference type="KEGG" id="kng:KNAG_0B01670"/>
<dbReference type="RefSeq" id="XP_022462858.1">
    <property type="nucleotide sequence ID" value="XM_022611451.1"/>
</dbReference>
<dbReference type="OrthoDB" id="2158884at2759"/>
<evidence type="ECO:0000259" key="7">
    <source>
        <dbReference type="PROSITE" id="PS50011"/>
    </source>
</evidence>